<feature type="transmembrane region" description="Helical" evidence="1">
    <location>
        <begin position="175"/>
        <end position="197"/>
    </location>
</feature>
<feature type="transmembrane region" description="Helical" evidence="1">
    <location>
        <begin position="20"/>
        <end position="42"/>
    </location>
</feature>
<organism evidence="2 3">
    <name type="scientific">Pseudomonas schmalbachii</name>
    <dbReference type="NCBI Taxonomy" id="2816993"/>
    <lineage>
        <taxon>Bacteria</taxon>
        <taxon>Pseudomonadati</taxon>
        <taxon>Pseudomonadota</taxon>
        <taxon>Gammaproteobacteria</taxon>
        <taxon>Pseudomonadales</taxon>
        <taxon>Pseudomonadaceae</taxon>
        <taxon>Pseudomonas</taxon>
    </lineage>
</organism>
<keyword evidence="1" id="KW-1133">Transmembrane helix</keyword>
<evidence type="ECO:0000256" key="1">
    <source>
        <dbReference type="SAM" id="Phobius"/>
    </source>
</evidence>
<evidence type="ECO:0000313" key="2">
    <source>
        <dbReference type="EMBL" id="MBO3274402.1"/>
    </source>
</evidence>
<reference evidence="2 3" key="1">
    <citation type="submission" date="2020-12" db="EMBL/GenBank/DDBJ databases">
        <title>Pseudomonas schmalbachii sp. nov. isolated from millipede gut.</title>
        <authorList>
            <person name="Shelomi M."/>
        </authorList>
    </citation>
    <scope>NUCLEOTIDE SEQUENCE [LARGE SCALE GENOMIC DNA]</scope>
    <source>
        <strain evidence="2 3">Milli4</strain>
    </source>
</reference>
<protein>
    <submittedName>
        <fullName evidence="2">ABC transporter permease</fullName>
    </submittedName>
</protein>
<dbReference type="PANTHER" id="PTHR43471:SF1">
    <property type="entry name" value="ABC TRANSPORTER PERMEASE PROTEIN NOSY-RELATED"/>
    <property type="match status" value="1"/>
</dbReference>
<sequence length="273" mass="28480">MSALLSVAGKEFIDGLRNRWVIAIGLIFSVLAVGLAAFGAAASGQAGFTSLATTMVSLSSLTAFLIPLIALLLAYDAIVGEDAQGTLALLLTYPLSRSQLLAGKFLGHGAILASAILGGFGVAGLVIGFLGASPPGELLQALGRFMLSALLLGWSFVGFAYLASALAQEKSKAAGLVLVIWFLFVLVFDLALLALLVGGEGRVGQGWLRYLLLANPTDVFRLVNILGFAESAEESGLLAIGAGFSFWLLAGVQVLWVLLPFGLAQWAFARRHL</sequence>
<comment type="caution">
    <text evidence="2">The sequence shown here is derived from an EMBL/GenBank/DDBJ whole genome shotgun (WGS) entry which is preliminary data.</text>
</comment>
<feature type="transmembrane region" description="Helical" evidence="1">
    <location>
        <begin position="54"/>
        <end position="75"/>
    </location>
</feature>
<evidence type="ECO:0000313" key="3">
    <source>
        <dbReference type="Proteomes" id="UP000669060"/>
    </source>
</evidence>
<dbReference type="PANTHER" id="PTHR43471">
    <property type="entry name" value="ABC TRANSPORTER PERMEASE"/>
    <property type="match status" value="1"/>
</dbReference>
<keyword evidence="3" id="KW-1185">Reference proteome</keyword>
<dbReference type="Pfam" id="PF12679">
    <property type="entry name" value="ABC2_membrane_2"/>
    <property type="match status" value="1"/>
</dbReference>
<keyword evidence="1" id="KW-0472">Membrane</keyword>
<feature type="transmembrane region" description="Helical" evidence="1">
    <location>
        <begin position="142"/>
        <end position="163"/>
    </location>
</feature>
<name>A0ABS3TL84_9PSED</name>
<accession>A0ABS3TL84</accession>
<dbReference type="EMBL" id="JAELYA010000001">
    <property type="protein sequence ID" value="MBO3274402.1"/>
    <property type="molecule type" value="Genomic_DNA"/>
</dbReference>
<gene>
    <name evidence="2" type="ORF">JFY56_04115</name>
</gene>
<dbReference type="RefSeq" id="WP_208312187.1">
    <property type="nucleotide sequence ID" value="NZ_JAELYA010000001.1"/>
</dbReference>
<feature type="transmembrane region" description="Helical" evidence="1">
    <location>
        <begin position="105"/>
        <end position="130"/>
    </location>
</feature>
<proteinExistence type="predicted"/>
<feature type="transmembrane region" description="Helical" evidence="1">
    <location>
        <begin position="244"/>
        <end position="268"/>
    </location>
</feature>
<dbReference type="Proteomes" id="UP000669060">
    <property type="component" value="Unassembled WGS sequence"/>
</dbReference>
<keyword evidence="1" id="KW-0812">Transmembrane</keyword>